<evidence type="ECO:0000256" key="2">
    <source>
        <dbReference type="ARBA" id="ARBA00005658"/>
    </source>
</evidence>
<dbReference type="PROSITE" id="PS01303">
    <property type="entry name" value="BCCT"/>
    <property type="match status" value="1"/>
</dbReference>
<evidence type="ECO:0000313" key="9">
    <source>
        <dbReference type="EMBL" id="MFD2670654.1"/>
    </source>
</evidence>
<keyword evidence="3" id="KW-0813">Transport</keyword>
<dbReference type="InterPro" id="IPR000060">
    <property type="entry name" value="BCCT_transptr"/>
</dbReference>
<name>A0ABW5R7A8_9BACL</name>
<keyword evidence="5 8" id="KW-0812">Transmembrane</keyword>
<protein>
    <submittedName>
        <fullName evidence="9">BCCT family transporter</fullName>
    </submittedName>
</protein>
<feature type="transmembrane region" description="Helical" evidence="8">
    <location>
        <begin position="187"/>
        <end position="209"/>
    </location>
</feature>
<evidence type="ECO:0000313" key="10">
    <source>
        <dbReference type="Proteomes" id="UP001597497"/>
    </source>
</evidence>
<reference evidence="10" key="1">
    <citation type="journal article" date="2019" name="Int. J. Syst. Evol. Microbiol.">
        <title>The Global Catalogue of Microorganisms (GCM) 10K type strain sequencing project: providing services to taxonomists for standard genome sequencing and annotation.</title>
        <authorList>
            <consortium name="The Broad Institute Genomics Platform"/>
            <consortium name="The Broad Institute Genome Sequencing Center for Infectious Disease"/>
            <person name="Wu L."/>
            <person name="Ma J."/>
        </authorList>
    </citation>
    <scope>NUCLEOTIDE SEQUENCE [LARGE SCALE GENOMIC DNA]</scope>
    <source>
        <strain evidence="10">KCTC 33676</strain>
    </source>
</reference>
<comment type="similarity">
    <text evidence="2">Belongs to the BCCT transporter (TC 2.A.15) family.</text>
</comment>
<dbReference type="InterPro" id="IPR018093">
    <property type="entry name" value="BCCT_CS"/>
</dbReference>
<organism evidence="9 10">
    <name type="scientific">Marinicrinis sediminis</name>
    <dbReference type="NCBI Taxonomy" id="1652465"/>
    <lineage>
        <taxon>Bacteria</taxon>
        <taxon>Bacillati</taxon>
        <taxon>Bacillota</taxon>
        <taxon>Bacilli</taxon>
        <taxon>Bacillales</taxon>
        <taxon>Paenibacillaceae</taxon>
    </lineage>
</organism>
<dbReference type="Proteomes" id="UP001597497">
    <property type="component" value="Unassembled WGS sequence"/>
</dbReference>
<keyword evidence="4" id="KW-1003">Cell membrane</keyword>
<feature type="transmembrane region" description="Helical" evidence="8">
    <location>
        <begin position="312"/>
        <end position="329"/>
    </location>
</feature>
<evidence type="ECO:0000256" key="1">
    <source>
        <dbReference type="ARBA" id="ARBA00004651"/>
    </source>
</evidence>
<dbReference type="PANTHER" id="PTHR30047">
    <property type="entry name" value="HIGH-AFFINITY CHOLINE TRANSPORT PROTEIN-RELATED"/>
    <property type="match status" value="1"/>
</dbReference>
<evidence type="ECO:0000256" key="7">
    <source>
        <dbReference type="ARBA" id="ARBA00023136"/>
    </source>
</evidence>
<feature type="transmembrane region" description="Helical" evidence="8">
    <location>
        <begin position="341"/>
        <end position="359"/>
    </location>
</feature>
<feature type="transmembrane region" description="Helical" evidence="8">
    <location>
        <begin position="46"/>
        <end position="64"/>
    </location>
</feature>
<feature type="transmembrane region" description="Helical" evidence="8">
    <location>
        <begin position="433"/>
        <end position="452"/>
    </location>
</feature>
<evidence type="ECO:0000256" key="6">
    <source>
        <dbReference type="ARBA" id="ARBA00022989"/>
    </source>
</evidence>
<evidence type="ECO:0000256" key="8">
    <source>
        <dbReference type="SAM" id="Phobius"/>
    </source>
</evidence>
<feature type="transmembrane region" description="Helical" evidence="8">
    <location>
        <begin position="458"/>
        <end position="482"/>
    </location>
</feature>
<dbReference type="Pfam" id="PF02028">
    <property type="entry name" value="BCCT"/>
    <property type="match status" value="1"/>
</dbReference>
<accession>A0ABW5R7A8</accession>
<dbReference type="EMBL" id="JBHUMM010000005">
    <property type="protein sequence ID" value="MFD2670654.1"/>
    <property type="molecule type" value="Genomic_DNA"/>
</dbReference>
<keyword evidence="6 8" id="KW-1133">Transmembrane helix</keyword>
<proteinExistence type="inferred from homology"/>
<feature type="transmembrane region" description="Helical" evidence="8">
    <location>
        <begin position="395"/>
        <end position="421"/>
    </location>
</feature>
<evidence type="ECO:0000256" key="4">
    <source>
        <dbReference type="ARBA" id="ARBA00022475"/>
    </source>
</evidence>
<dbReference type="NCBIfam" id="TIGR00842">
    <property type="entry name" value="bcct"/>
    <property type="match status" value="1"/>
</dbReference>
<feature type="transmembrane region" description="Helical" evidence="8">
    <location>
        <begin position="84"/>
        <end position="104"/>
    </location>
</feature>
<sequence>MKNVSKVFWISLITTLLFVFWGVLFPDHLSRMMTTAQSFFLVQFGWFYQLCASFFLLFALFLVFSRYGRIKLGKDEDKPEFNQLTWFALLFSAGMGIGLLFFGVSEPISHYAAPPLGEAKTSEAATEALRYTYLHWGLHAWAIYSSIALALAYFKFRKGYPGLMSAALYPLLGERTKGTLGTVIDSVAVFATIFGVAASLGLGAAQINGGLSYLTGIPNQFSIQLIIIAVVTVLFLLSAGTGLQRGIKYLSNTNMVLAFLLFLGFLIVGPTIFVLNLFTTTFGEYVQYLPSMGLRLAPFNPERAEWVRGWTIFYWAWWIAWSPFVGTFIARVSRGRTVREFVIAVTLIPSIVCAFWFAVFGGTAIHLEHILGISISDKNLETALFYVYEQLPFNLFFVIITLLLISTFFITSADSATFVLGMQTTHGSLNPSTIVKVIWGLLLSASAIALMASGGLPAMQTAIIVSALPLAVVLLLMSVSLLKAFRSEVTKKPKERNGTGNRIAPIKETLSTSRIWRRKNKEPLG</sequence>
<keyword evidence="7 8" id="KW-0472">Membrane</keyword>
<feature type="transmembrane region" description="Helical" evidence="8">
    <location>
        <begin position="7"/>
        <end position="26"/>
    </location>
</feature>
<feature type="transmembrane region" description="Helical" evidence="8">
    <location>
        <begin position="133"/>
        <end position="154"/>
    </location>
</feature>
<evidence type="ECO:0000256" key="3">
    <source>
        <dbReference type="ARBA" id="ARBA00022448"/>
    </source>
</evidence>
<comment type="subcellular location">
    <subcellularLocation>
        <location evidence="1">Cell membrane</location>
        <topology evidence="1">Multi-pass membrane protein</topology>
    </subcellularLocation>
</comment>
<evidence type="ECO:0000256" key="5">
    <source>
        <dbReference type="ARBA" id="ARBA00022692"/>
    </source>
</evidence>
<keyword evidence="10" id="KW-1185">Reference proteome</keyword>
<dbReference type="RefSeq" id="WP_379928070.1">
    <property type="nucleotide sequence ID" value="NZ_JBHUMM010000005.1"/>
</dbReference>
<dbReference type="PANTHER" id="PTHR30047:SF7">
    <property type="entry name" value="HIGH-AFFINITY CHOLINE TRANSPORT PROTEIN"/>
    <property type="match status" value="1"/>
</dbReference>
<comment type="caution">
    <text evidence="9">The sequence shown here is derived from an EMBL/GenBank/DDBJ whole genome shotgun (WGS) entry which is preliminary data.</text>
</comment>
<feature type="transmembrane region" description="Helical" evidence="8">
    <location>
        <begin position="221"/>
        <end position="243"/>
    </location>
</feature>
<gene>
    <name evidence="9" type="ORF">ACFSUC_03405</name>
</gene>
<feature type="transmembrane region" description="Helical" evidence="8">
    <location>
        <begin position="255"/>
        <end position="278"/>
    </location>
</feature>